<dbReference type="InterPro" id="IPR042197">
    <property type="entry name" value="Apaf_helical"/>
</dbReference>
<evidence type="ECO:0000256" key="4">
    <source>
        <dbReference type="ARBA" id="ARBA00022741"/>
    </source>
</evidence>
<gene>
    <name evidence="12" type="ORF">COCNU_09G005790</name>
</gene>
<reference evidence="12" key="2">
    <citation type="submission" date="2019-07" db="EMBL/GenBank/DDBJ databases">
        <authorList>
            <person name="Yang Y."/>
            <person name="Bocs S."/>
            <person name="Baudouin L."/>
        </authorList>
    </citation>
    <scope>NUCLEOTIDE SEQUENCE</scope>
    <source>
        <tissue evidence="12">Spear leaf of Hainan Tall coconut</tissue>
    </source>
</reference>
<evidence type="ECO:0000256" key="6">
    <source>
        <dbReference type="ARBA" id="ARBA00022840"/>
    </source>
</evidence>
<keyword evidence="4" id="KW-0547">Nucleotide-binding</keyword>
<keyword evidence="2" id="KW-0433">Leucine-rich repeat</keyword>
<reference evidence="12" key="1">
    <citation type="journal article" date="2017" name="Gigascience">
        <title>The genome draft of coconut (Cocos nucifera).</title>
        <authorList>
            <person name="Xiao Y."/>
            <person name="Xu P."/>
            <person name="Fan H."/>
            <person name="Baudouin L."/>
            <person name="Xia W."/>
            <person name="Bocs S."/>
            <person name="Xu J."/>
            <person name="Li Q."/>
            <person name="Guo A."/>
            <person name="Zhou L."/>
            <person name="Li J."/>
            <person name="Wu Y."/>
            <person name="Ma Z."/>
            <person name="Armero A."/>
            <person name="Issali A.E."/>
            <person name="Liu N."/>
            <person name="Peng M."/>
            <person name="Yang Y."/>
        </authorList>
    </citation>
    <scope>NUCLEOTIDE SEQUENCE</scope>
    <source>
        <tissue evidence="12">Spear leaf of Hainan Tall coconut</tissue>
    </source>
</reference>
<feature type="domain" description="Disease resistance N-terminal" evidence="9">
    <location>
        <begin position="8"/>
        <end position="89"/>
    </location>
</feature>
<evidence type="ECO:0000313" key="13">
    <source>
        <dbReference type="Proteomes" id="UP000797356"/>
    </source>
</evidence>
<dbReference type="OrthoDB" id="775271at2759"/>
<dbReference type="PANTHER" id="PTHR36766">
    <property type="entry name" value="PLANT BROAD-SPECTRUM MILDEW RESISTANCE PROTEIN RPW8"/>
    <property type="match status" value="1"/>
</dbReference>
<keyword evidence="7" id="KW-0175">Coiled coil</keyword>
<feature type="coiled-coil region" evidence="7">
    <location>
        <begin position="115"/>
        <end position="142"/>
    </location>
</feature>
<dbReference type="Pfam" id="PF18052">
    <property type="entry name" value="Rx_N"/>
    <property type="match status" value="1"/>
</dbReference>
<comment type="similarity">
    <text evidence="1">Belongs to the disease resistance NB-LRR family.</text>
</comment>
<dbReference type="AlphaFoldDB" id="A0A8K0IKF3"/>
<dbReference type="SMART" id="SM00369">
    <property type="entry name" value="LRR_TYP"/>
    <property type="match status" value="3"/>
</dbReference>
<dbReference type="GO" id="GO:0005524">
    <property type="term" value="F:ATP binding"/>
    <property type="evidence" value="ECO:0007669"/>
    <property type="project" value="UniProtKB-KW"/>
</dbReference>
<evidence type="ECO:0000256" key="5">
    <source>
        <dbReference type="ARBA" id="ARBA00022821"/>
    </source>
</evidence>
<proteinExistence type="inferred from homology"/>
<sequence length="1061" mass="121290">MAMILDAFVGRFVGKLSEFIGGEMSMMLDVKDELKKLQRRMERISGFLESAERKRYADRNINMWVTELKDIMYDADDIIDRCMIEGRRLLEDHPSESAVRRPLSLFSCFSCIKFRHKIGHEIRKLNDRLKEIEEDRSNILSTLERTRQGDQLSGVNHRQTFSMEIKSDVVGTKIEEDTQSLVESLTKEDHRKCRVFGIVGMGGVGKTTLASHIYNDERIKENFPIRVWVCVSQEFSETILIKDIIKGADRNYRDAETNKDALVCHLSSVLSKRFFIVLDDVWRIDVWEDLLRIPFESATASGKIVITTRDTNVARNIGAEIHHVNEMDADSGWKLLCKKVFGDDDDEEEEEISRLKEIGVQIVEKCDGLPLAIKVIAGVLRSKERSNLEWNKVLKSEVWSMSELDKELPGALFLSYEDLSSDLKQCFLYCSLFPEDYEMHHDDLIRYWVAEGFVKDNLMEDLAEDFYRELIGRNLLQPCNQWGGLSDQAGNYCKMHDLLRSLALFLTRDESIFLGDEQSPNTNSLSKLRRLSMVNAGEGLEVPDVIKQQKCLRTLLVWSYETMVVIKNELFESLRFLRVMDLRGAGLESLPDSVGDLLHLRCLNVHRTKIKELPEAIGCLVNLQILNLSGCKSLHTLPKAITKLCNLRCLRLQGTPLTHVPKGIGKLKHLNHLEGFVMGHDDRRGTEDDEGCDLEELQSLSSQLRFLEINRLERTEPKGAPVLANSSFLRTLILKCEQLKDDAEAIAIERIDKIYNIDLSPRSTHLQRLEIHYFFGSGFPSWMMSPSLDVSFPNLTQIILSDCKSCPQLPPLGLLPQLKSLEIHGADAIKTIRPEFLGPRASSAATSFPKLGKLLFFRMDNLEEWSFGMVEGVGEERRGAPKLLPRLTKLELIDCPKLRALPEGLRHATNLQELYIARVNNLKEINNLPSLKSLVIKDWSRLEHVENLDKLQLLRVRLPDSIETSTTDADGQTERLPQWLLELLQNAPAAMQNLQKFKLTCSLLLLKTFLKDGPNWPIIQPIPQVEIKQHWHPDRSSSYVRYTKDPPTFEANVVESEESVD</sequence>
<dbReference type="InterPro" id="IPR038005">
    <property type="entry name" value="RX-like_CC"/>
</dbReference>
<dbReference type="Proteomes" id="UP000797356">
    <property type="component" value="Chromosome 9"/>
</dbReference>
<dbReference type="FunFam" id="3.40.50.300:FF:001091">
    <property type="entry name" value="Probable disease resistance protein At1g61300"/>
    <property type="match status" value="1"/>
</dbReference>
<dbReference type="PROSITE" id="PS51450">
    <property type="entry name" value="LRR"/>
    <property type="match status" value="1"/>
</dbReference>
<dbReference type="InterPro" id="IPR027417">
    <property type="entry name" value="P-loop_NTPase"/>
</dbReference>
<evidence type="ECO:0000259" key="8">
    <source>
        <dbReference type="Pfam" id="PF00931"/>
    </source>
</evidence>
<dbReference type="Pfam" id="PF23598">
    <property type="entry name" value="LRR_14"/>
    <property type="match status" value="1"/>
</dbReference>
<keyword evidence="13" id="KW-1185">Reference proteome</keyword>
<protein>
    <submittedName>
        <fullName evidence="12">Putative disease resistance protein RGA1</fullName>
    </submittedName>
</protein>
<evidence type="ECO:0000256" key="7">
    <source>
        <dbReference type="SAM" id="Coils"/>
    </source>
</evidence>
<dbReference type="PRINTS" id="PR00364">
    <property type="entry name" value="DISEASERSIST"/>
</dbReference>
<dbReference type="InterPro" id="IPR002182">
    <property type="entry name" value="NB-ARC"/>
</dbReference>
<keyword evidence="6" id="KW-0067">ATP-binding</keyword>
<dbReference type="GO" id="GO:0009626">
    <property type="term" value="P:plant-type hypersensitive response"/>
    <property type="evidence" value="ECO:0007669"/>
    <property type="project" value="UniProtKB-ARBA"/>
</dbReference>
<comment type="caution">
    <text evidence="12">The sequence shown here is derived from an EMBL/GenBank/DDBJ whole genome shotgun (WGS) entry which is preliminary data.</text>
</comment>
<dbReference type="GO" id="GO:0002758">
    <property type="term" value="P:innate immune response-activating signaling pathway"/>
    <property type="evidence" value="ECO:0007669"/>
    <property type="project" value="UniProtKB-ARBA"/>
</dbReference>
<dbReference type="Gene3D" id="1.20.5.4130">
    <property type="match status" value="1"/>
</dbReference>
<evidence type="ECO:0000313" key="12">
    <source>
        <dbReference type="EMBL" id="KAG1361116.1"/>
    </source>
</evidence>
<dbReference type="EMBL" id="CM017880">
    <property type="protein sequence ID" value="KAG1361116.1"/>
    <property type="molecule type" value="Genomic_DNA"/>
</dbReference>
<dbReference type="InterPro" id="IPR032675">
    <property type="entry name" value="LRR_dom_sf"/>
</dbReference>
<dbReference type="Pfam" id="PF00931">
    <property type="entry name" value="NB-ARC"/>
    <property type="match status" value="1"/>
</dbReference>
<dbReference type="InterPro" id="IPR003591">
    <property type="entry name" value="Leu-rich_rpt_typical-subtyp"/>
</dbReference>
<dbReference type="Pfam" id="PF23559">
    <property type="entry name" value="WHD_DRP"/>
    <property type="match status" value="1"/>
</dbReference>
<dbReference type="GO" id="GO:0043531">
    <property type="term" value="F:ADP binding"/>
    <property type="evidence" value="ECO:0007669"/>
    <property type="project" value="InterPro"/>
</dbReference>
<dbReference type="GO" id="GO:0042742">
    <property type="term" value="P:defense response to bacterium"/>
    <property type="evidence" value="ECO:0007669"/>
    <property type="project" value="UniProtKB-ARBA"/>
</dbReference>
<dbReference type="SUPFAM" id="SSF52058">
    <property type="entry name" value="L domain-like"/>
    <property type="match status" value="1"/>
</dbReference>
<evidence type="ECO:0000256" key="3">
    <source>
        <dbReference type="ARBA" id="ARBA00022737"/>
    </source>
</evidence>
<dbReference type="Gene3D" id="1.10.10.10">
    <property type="entry name" value="Winged helix-like DNA-binding domain superfamily/Winged helix DNA-binding domain"/>
    <property type="match status" value="1"/>
</dbReference>
<feature type="domain" description="Disease resistance protein winged helix" evidence="10">
    <location>
        <begin position="432"/>
        <end position="503"/>
    </location>
</feature>
<dbReference type="SUPFAM" id="SSF52540">
    <property type="entry name" value="P-loop containing nucleoside triphosphate hydrolases"/>
    <property type="match status" value="1"/>
</dbReference>
<dbReference type="PANTHER" id="PTHR36766:SF70">
    <property type="entry name" value="DISEASE RESISTANCE PROTEIN RGA4"/>
    <property type="match status" value="1"/>
</dbReference>
<dbReference type="Gene3D" id="1.10.8.430">
    <property type="entry name" value="Helical domain of apoptotic protease-activating factors"/>
    <property type="match status" value="1"/>
</dbReference>
<dbReference type="InterPro" id="IPR036388">
    <property type="entry name" value="WH-like_DNA-bd_sf"/>
</dbReference>
<keyword evidence="3" id="KW-0677">Repeat</keyword>
<dbReference type="InterPro" id="IPR001611">
    <property type="entry name" value="Leu-rich_rpt"/>
</dbReference>
<evidence type="ECO:0000259" key="11">
    <source>
        <dbReference type="Pfam" id="PF23598"/>
    </source>
</evidence>
<feature type="domain" description="NB-ARC" evidence="8">
    <location>
        <begin position="175"/>
        <end position="344"/>
    </location>
</feature>
<dbReference type="CDD" id="cd14798">
    <property type="entry name" value="RX-CC_like"/>
    <property type="match status" value="1"/>
</dbReference>
<evidence type="ECO:0000259" key="10">
    <source>
        <dbReference type="Pfam" id="PF23559"/>
    </source>
</evidence>
<dbReference type="FunFam" id="1.10.10.10:FF:000322">
    <property type="entry name" value="Probable disease resistance protein At1g63360"/>
    <property type="match status" value="1"/>
</dbReference>
<organism evidence="12 13">
    <name type="scientific">Cocos nucifera</name>
    <name type="common">Coconut palm</name>
    <dbReference type="NCBI Taxonomy" id="13894"/>
    <lineage>
        <taxon>Eukaryota</taxon>
        <taxon>Viridiplantae</taxon>
        <taxon>Streptophyta</taxon>
        <taxon>Embryophyta</taxon>
        <taxon>Tracheophyta</taxon>
        <taxon>Spermatophyta</taxon>
        <taxon>Magnoliopsida</taxon>
        <taxon>Liliopsida</taxon>
        <taxon>Arecaceae</taxon>
        <taxon>Arecoideae</taxon>
        <taxon>Cocoseae</taxon>
        <taxon>Attaleinae</taxon>
        <taxon>Cocos</taxon>
    </lineage>
</organism>
<evidence type="ECO:0000256" key="2">
    <source>
        <dbReference type="ARBA" id="ARBA00022614"/>
    </source>
</evidence>
<evidence type="ECO:0000259" key="9">
    <source>
        <dbReference type="Pfam" id="PF18052"/>
    </source>
</evidence>
<keyword evidence="5" id="KW-0611">Plant defense</keyword>
<dbReference type="InterPro" id="IPR058922">
    <property type="entry name" value="WHD_DRP"/>
</dbReference>
<evidence type="ECO:0000256" key="1">
    <source>
        <dbReference type="ARBA" id="ARBA00008894"/>
    </source>
</evidence>
<dbReference type="Gene3D" id="3.40.50.300">
    <property type="entry name" value="P-loop containing nucleotide triphosphate hydrolases"/>
    <property type="match status" value="1"/>
</dbReference>
<dbReference type="InterPro" id="IPR041118">
    <property type="entry name" value="Rx_N"/>
</dbReference>
<dbReference type="Gene3D" id="3.80.10.10">
    <property type="entry name" value="Ribonuclease Inhibitor"/>
    <property type="match status" value="1"/>
</dbReference>
<feature type="domain" description="Disease resistance R13L4/SHOC-2-like LRR" evidence="11">
    <location>
        <begin position="571"/>
        <end position="891"/>
    </location>
</feature>
<dbReference type="InterPro" id="IPR055414">
    <property type="entry name" value="LRR_R13L4/SHOC2-like"/>
</dbReference>
<accession>A0A8K0IKF3</accession>
<name>A0A8K0IKF3_COCNU</name>